<dbReference type="STRING" id="60175.A0A1V6YVQ8"/>
<dbReference type="PANTHER" id="PTHR24173">
    <property type="entry name" value="ANKYRIN REPEAT CONTAINING"/>
    <property type="match status" value="1"/>
</dbReference>
<organism evidence="4 5">
    <name type="scientific">Penicillium nalgiovense</name>
    <dbReference type="NCBI Taxonomy" id="60175"/>
    <lineage>
        <taxon>Eukaryota</taxon>
        <taxon>Fungi</taxon>
        <taxon>Dikarya</taxon>
        <taxon>Ascomycota</taxon>
        <taxon>Pezizomycotina</taxon>
        <taxon>Eurotiomycetes</taxon>
        <taxon>Eurotiomycetidae</taxon>
        <taxon>Eurotiales</taxon>
        <taxon>Aspergillaceae</taxon>
        <taxon>Penicillium</taxon>
    </lineage>
</organism>
<keyword evidence="1" id="KW-0677">Repeat</keyword>
<keyword evidence="5" id="KW-1185">Reference proteome</keyword>
<dbReference type="Proteomes" id="UP000191691">
    <property type="component" value="Unassembled WGS sequence"/>
</dbReference>
<evidence type="ECO:0000256" key="3">
    <source>
        <dbReference type="PROSITE-ProRule" id="PRU00023"/>
    </source>
</evidence>
<dbReference type="EMBL" id="MOOB01000010">
    <property type="protein sequence ID" value="OQE91272.1"/>
    <property type="molecule type" value="Genomic_DNA"/>
</dbReference>
<feature type="repeat" description="ANK" evidence="3">
    <location>
        <begin position="101"/>
        <end position="133"/>
    </location>
</feature>
<dbReference type="AlphaFoldDB" id="A0A1V6YVQ8"/>
<dbReference type="InterPro" id="IPR002110">
    <property type="entry name" value="Ankyrin_rpt"/>
</dbReference>
<feature type="repeat" description="ANK" evidence="3">
    <location>
        <begin position="68"/>
        <end position="100"/>
    </location>
</feature>
<name>A0A1V6YVQ8_PENNA</name>
<sequence>MNQTIPPPVTFNSEGDGMQNRIPAVDLKTITTPMGRNTTIVQVGNNEGNTSQEAKPVLTKADVSTETTAGCALILASKEGHRDVVQLLLEAGANVNSQGGHISNALQAASLDENAEMVQMLLNANADINIQEYGNGSHKSWISMGGLGSINWN</sequence>
<dbReference type="SUPFAM" id="SSF48403">
    <property type="entry name" value="Ankyrin repeat"/>
    <property type="match status" value="1"/>
</dbReference>
<dbReference type="Gene3D" id="1.25.40.20">
    <property type="entry name" value="Ankyrin repeat-containing domain"/>
    <property type="match status" value="1"/>
</dbReference>
<dbReference type="Pfam" id="PF12796">
    <property type="entry name" value="Ank_2"/>
    <property type="match status" value="1"/>
</dbReference>
<reference evidence="5" key="1">
    <citation type="journal article" date="2017" name="Nat. Microbiol.">
        <title>Global analysis of biosynthetic gene clusters reveals vast potential of secondary metabolite production in Penicillium species.</title>
        <authorList>
            <person name="Nielsen J.C."/>
            <person name="Grijseels S."/>
            <person name="Prigent S."/>
            <person name="Ji B."/>
            <person name="Dainat J."/>
            <person name="Nielsen K.F."/>
            <person name="Frisvad J.C."/>
            <person name="Workman M."/>
            <person name="Nielsen J."/>
        </authorList>
    </citation>
    <scope>NUCLEOTIDE SEQUENCE [LARGE SCALE GENOMIC DNA]</scope>
    <source>
        <strain evidence="5">IBT 13039</strain>
    </source>
</reference>
<evidence type="ECO:0000256" key="1">
    <source>
        <dbReference type="ARBA" id="ARBA00022737"/>
    </source>
</evidence>
<keyword evidence="2 3" id="KW-0040">ANK repeat</keyword>
<gene>
    <name evidence="4" type="ORF">PENNAL_c0010G08535</name>
</gene>
<dbReference type="PANTHER" id="PTHR24173:SF74">
    <property type="entry name" value="ANKYRIN REPEAT DOMAIN-CONTAINING PROTEIN 16"/>
    <property type="match status" value="1"/>
</dbReference>
<evidence type="ECO:0000313" key="4">
    <source>
        <dbReference type="EMBL" id="OQE91272.1"/>
    </source>
</evidence>
<dbReference type="InterPro" id="IPR036770">
    <property type="entry name" value="Ankyrin_rpt-contain_sf"/>
</dbReference>
<dbReference type="PROSITE" id="PS50088">
    <property type="entry name" value="ANK_REPEAT"/>
    <property type="match status" value="2"/>
</dbReference>
<evidence type="ECO:0000313" key="5">
    <source>
        <dbReference type="Proteomes" id="UP000191691"/>
    </source>
</evidence>
<accession>A0A1V6YVQ8</accession>
<proteinExistence type="predicted"/>
<evidence type="ECO:0000256" key="2">
    <source>
        <dbReference type="ARBA" id="ARBA00023043"/>
    </source>
</evidence>
<dbReference type="PROSITE" id="PS50297">
    <property type="entry name" value="ANK_REP_REGION"/>
    <property type="match status" value="1"/>
</dbReference>
<dbReference type="SMART" id="SM00248">
    <property type="entry name" value="ANK"/>
    <property type="match status" value="2"/>
</dbReference>
<comment type="caution">
    <text evidence="4">The sequence shown here is derived from an EMBL/GenBank/DDBJ whole genome shotgun (WGS) entry which is preliminary data.</text>
</comment>
<protein>
    <submittedName>
        <fullName evidence="4">Uncharacterized protein</fullName>
    </submittedName>
</protein>